<accession>A0A3E2BQQ8</accession>
<dbReference type="NCBIfam" id="TIGR01484">
    <property type="entry name" value="HAD-SF-IIB"/>
    <property type="match status" value="1"/>
</dbReference>
<dbReference type="SUPFAM" id="SSF56784">
    <property type="entry name" value="HAD-like"/>
    <property type="match status" value="1"/>
</dbReference>
<evidence type="ECO:0000313" key="5">
    <source>
        <dbReference type="Proteomes" id="UP000257323"/>
    </source>
</evidence>
<dbReference type="InterPro" id="IPR006379">
    <property type="entry name" value="HAD-SF_hydro_IIB"/>
</dbReference>
<keyword evidence="3" id="KW-0460">Magnesium</keyword>
<evidence type="ECO:0000256" key="1">
    <source>
        <dbReference type="ARBA" id="ARBA00022723"/>
    </source>
</evidence>
<name>A0A3E2BQQ8_9BACT</name>
<dbReference type="PANTHER" id="PTHR10000">
    <property type="entry name" value="PHOSPHOSERINE PHOSPHATASE"/>
    <property type="match status" value="1"/>
</dbReference>
<comment type="caution">
    <text evidence="4">The sequence shown here is derived from an EMBL/GenBank/DDBJ whole genome shotgun (WGS) entry which is preliminary data.</text>
</comment>
<dbReference type="GO" id="GO:0050531">
    <property type="term" value="F:mannosyl-3-phosphoglycerate phosphatase activity"/>
    <property type="evidence" value="ECO:0007669"/>
    <property type="project" value="InterPro"/>
</dbReference>
<evidence type="ECO:0000313" key="4">
    <source>
        <dbReference type="EMBL" id="RFT17103.1"/>
    </source>
</evidence>
<dbReference type="InterPro" id="IPR006381">
    <property type="entry name" value="HAD-SF-IIB-MPGP"/>
</dbReference>
<dbReference type="Proteomes" id="UP000257323">
    <property type="component" value="Unassembled WGS sequence"/>
</dbReference>
<dbReference type="PANTHER" id="PTHR10000:SF8">
    <property type="entry name" value="HAD SUPERFAMILY HYDROLASE-LIKE, TYPE 3"/>
    <property type="match status" value="1"/>
</dbReference>
<dbReference type="Gene3D" id="3.40.50.1000">
    <property type="entry name" value="HAD superfamily/HAD-like"/>
    <property type="match status" value="2"/>
</dbReference>
<evidence type="ECO:0000256" key="3">
    <source>
        <dbReference type="ARBA" id="ARBA00022842"/>
    </source>
</evidence>
<dbReference type="EMBL" id="QUAH01000001">
    <property type="protein sequence ID" value="RFT17103.1"/>
    <property type="molecule type" value="Genomic_DNA"/>
</dbReference>
<organism evidence="4 5">
    <name type="scientific">Candidatus Saccharicenans subterraneus</name>
    <dbReference type="NCBI Taxonomy" id="2508984"/>
    <lineage>
        <taxon>Bacteria</taxon>
        <taxon>Candidatus Aminicenantota</taxon>
        <taxon>Candidatus Aminicenantia</taxon>
        <taxon>Candidatus Aminicenantales</taxon>
        <taxon>Candidatus Saccharicenantaceae</taxon>
        <taxon>Candidatus Saccharicenans</taxon>
    </lineage>
</organism>
<dbReference type="GO" id="GO:0005829">
    <property type="term" value="C:cytosol"/>
    <property type="evidence" value="ECO:0007669"/>
    <property type="project" value="TreeGrafter"/>
</dbReference>
<dbReference type="GO" id="GO:0000287">
    <property type="term" value="F:magnesium ion binding"/>
    <property type="evidence" value="ECO:0007669"/>
    <property type="project" value="TreeGrafter"/>
</dbReference>
<dbReference type="NCBIfam" id="TIGR01486">
    <property type="entry name" value="HAD-SF-IIB-MPGP"/>
    <property type="match status" value="1"/>
</dbReference>
<sequence>MSFRLVIFSDLDATLLDHQTYSYQAALPVLKKIKKKGIPVVLCTSKTRAETEAIARKLGLQHPFIVENGGAIFIPENYFPESVYRLAGLKAFKKDDYRVIQFGTSYRRLRLALKMIEKKTGKKLIGFGDLGAEEIAAVTGLGRKEAELARRREYDEPFFLENSPEFELIQAAGQRGKRKIKETGVIHKAQVRETINGQIRGIEGSGERGKLFRRMQEVARSQGLKITAGGRFFHLTGTNDKGRAVRVLKKLYRLNLGKIITIGLGDSENDWPMLRAVDLPVLVARPDGINLKLPEAEAKLLRTSRPGPEGWAEAVNFLLSLQKYASGQGGPAARRIIRR</sequence>
<reference evidence="4 5" key="1">
    <citation type="submission" date="2018-08" db="EMBL/GenBank/DDBJ databases">
        <title>Genome analysis of the thermophilic bacterium of the candidate phylum Aminicenantes from deep subsurface aquifer revealed its physiology and ecological role.</title>
        <authorList>
            <person name="Kadnikov V.V."/>
            <person name="Mardanov A.V."/>
            <person name="Beletsky A.V."/>
            <person name="Karnachuk O.V."/>
            <person name="Ravin N.V."/>
        </authorList>
    </citation>
    <scope>NUCLEOTIDE SEQUENCE [LARGE SCALE GENOMIC DNA]</scope>
    <source>
        <strain evidence="4">BY38</strain>
    </source>
</reference>
<dbReference type="AlphaFoldDB" id="A0A3E2BQQ8"/>
<dbReference type="CDD" id="cd07507">
    <property type="entry name" value="HAD_Pase"/>
    <property type="match status" value="1"/>
</dbReference>
<proteinExistence type="predicted"/>
<dbReference type="GO" id="GO:0051479">
    <property type="term" value="P:mannosylglycerate biosynthetic process"/>
    <property type="evidence" value="ECO:0007669"/>
    <property type="project" value="InterPro"/>
</dbReference>
<dbReference type="Pfam" id="PF08282">
    <property type="entry name" value="Hydrolase_3"/>
    <property type="match status" value="2"/>
</dbReference>
<keyword evidence="2" id="KW-0378">Hydrolase</keyword>
<protein>
    <submittedName>
        <fullName evidence="4">Putative mannosyl-3-phosphoglycerate phosphatase</fullName>
    </submittedName>
</protein>
<dbReference type="InterPro" id="IPR023214">
    <property type="entry name" value="HAD_sf"/>
</dbReference>
<keyword evidence="1" id="KW-0479">Metal-binding</keyword>
<evidence type="ECO:0000256" key="2">
    <source>
        <dbReference type="ARBA" id="ARBA00022801"/>
    </source>
</evidence>
<dbReference type="InterPro" id="IPR036412">
    <property type="entry name" value="HAD-like_sf"/>
</dbReference>
<gene>
    <name evidence="4" type="ORF">OP8BY_1045</name>
</gene>